<name>A0AAV1SEA2_9ROSI</name>
<evidence type="ECO:0000313" key="1">
    <source>
        <dbReference type="EMBL" id="CAK7348502.1"/>
    </source>
</evidence>
<dbReference type="EMBL" id="CAWUPB010001173">
    <property type="protein sequence ID" value="CAK7348502.1"/>
    <property type="molecule type" value="Genomic_DNA"/>
</dbReference>
<protein>
    <submittedName>
        <fullName evidence="1">Uncharacterized protein</fullName>
    </submittedName>
</protein>
<comment type="caution">
    <text evidence="1">The sequence shown here is derived from an EMBL/GenBank/DDBJ whole genome shotgun (WGS) entry which is preliminary data.</text>
</comment>
<gene>
    <name evidence="1" type="ORF">DCAF_LOCUS21202</name>
</gene>
<organism evidence="1 2">
    <name type="scientific">Dovyalis caffra</name>
    <dbReference type="NCBI Taxonomy" id="77055"/>
    <lineage>
        <taxon>Eukaryota</taxon>
        <taxon>Viridiplantae</taxon>
        <taxon>Streptophyta</taxon>
        <taxon>Embryophyta</taxon>
        <taxon>Tracheophyta</taxon>
        <taxon>Spermatophyta</taxon>
        <taxon>Magnoliopsida</taxon>
        <taxon>eudicotyledons</taxon>
        <taxon>Gunneridae</taxon>
        <taxon>Pentapetalae</taxon>
        <taxon>rosids</taxon>
        <taxon>fabids</taxon>
        <taxon>Malpighiales</taxon>
        <taxon>Salicaceae</taxon>
        <taxon>Flacourtieae</taxon>
        <taxon>Dovyalis</taxon>
    </lineage>
</organism>
<keyword evidence="2" id="KW-1185">Reference proteome</keyword>
<sequence>MNVFNIRRIRREDTVDVSRKVKDSSIARAVNDDFGDPVEDDKYLEVFQSLSRALQLKKPN</sequence>
<proteinExistence type="predicted"/>
<evidence type="ECO:0000313" key="2">
    <source>
        <dbReference type="Proteomes" id="UP001314170"/>
    </source>
</evidence>
<accession>A0AAV1SEA2</accession>
<reference evidence="1 2" key="1">
    <citation type="submission" date="2024-01" db="EMBL/GenBank/DDBJ databases">
        <authorList>
            <person name="Waweru B."/>
        </authorList>
    </citation>
    <scope>NUCLEOTIDE SEQUENCE [LARGE SCALE GENOMIC DNA]</scope>
</reference>
<dbReference type="Proteomes" id="UP001314170">
    <property type="component" value="Unassembled WGS sequence"/>
</dbReference>
<dbReference type="AlphaFoldDB" id="A0AAV1SEA2"/>